<comment type="caution">
    <text evidence="1">The sequence shown here is derived from an EMBL/GenBank/DDBJ whole genome shotgun (WGS) entry which is preliminary data.</text>
</comment>
<reference evidence="1" key="1">
    <citation type="journal article" date="2015" name="Nature">
        <title>Complex archaea that bridge the gap between prokaryotes and eukaryotes.</title>
        <authorList>
            <person name="Spang A."/>
            <person name="Saw J.H."/>
            <person name="Jorgensen S.L."/>
            <person name="Zaremba-Niedzwiedzka K."/>
            <person name="Martijn J."/>
            <person name="Lind A.E."/>
            <person name="van Eijk R."/>
            <person name="Schleper C."/>
            <person name="Guy L."/>
            <person name="Ettema T.J."/>
        </authorList>
    </citation>
    <scope>NUCLEOTIDE SEQUENCE</scope>
</reference>
<gene>
    <name evidence="1" type="ORF">LCGC14_2027260</name>
</gene>
<organism evidence="1">
    <name type="scientific">marine sediment metagenome</name>
    <dbReference type="NCBI Taxonomy" id="412755"/>
    <lineage>
        <taxon>unclassified sequences</taxon>
        <taxon>metagenomes</taxon>
        <taxon>ecological metagenomes</taxon>
    </lineage>
</organism>
<protein>
    <submittedName>
        <fullName evidence="1">Uncharacterized protein</fullName>
    </submittedName>
</protein>
<sequence>MPPDTETEEWFQRARDTGTPIDMSVSCPKCWKPMLLMEAEPMSAGDVHRGCQCGTVATLEELKRAFGIEGVSGSCHDISRID</sequence>
<dbReference type="AlphaFoldDB" id="A0A0F9EVL2"/>
<evidence type="ECO:0000313" key="1">
    <source>
        <dbReference type="EMBL" id="KKL78198.1"/>
    </source>
</evidence>
<name>A0A0F9EVL2_9ZZZZ</name>
<proteinExistence type="predicted"/>
<accession>A0A0F9EVL2</accession>
<dbReference type="EMBL" id="LAZR01023534">
    <property type="protein sequence ID" value="KKL78198.1"/>
    <property type="molecule type" value="Genomic_DNA"/>
</dbReference>